<evidence type="ECO:0000259" key="14">
    <source>
        <dbReference type="SMART" id="SM00916"/>
    </source>
</evidence>
<sequence length="103" mass="12015">MKVTEEKDSKMAAIKFGSHLKELRILLCQTSKSSEGVRDFIKQQYVTIKKTNPEIPILIRECSLIEPRLYARYEYGVERNVPLNDLKSEEILERFKKLVSSKP</sequence>
<keyword evidence="10" id="KW-0472">Membrane</keyword>
<protein>
    <recommendedName>
        <fullName evidence="4">NADH dehydrogenase [ubiquinone] 1 alpha subcomplex subunit 2</fullName>
    </recommendedName>
    <alternativeName>
        <fullName evidence="11">Complex I-B8</fullName>
    </alternativeName>
    <alternativeName>
        <fullName evidence="12">NADH-ubiquinone oxidoreductase B8 subunit</fullName>
    </alternativeName>
</protein>
<evidence type="ECO:0000256" key="3">
    <source>
        <dbReference type="ARBA" id="ARBA00008939"/>
    </source>
</evidence>
<keyword evidence="5" id="KW-0813">Transport</keyword>
<evidence type="ECO:0000256" key="11">
    <source>
        <dbReference type="ARBA" id="ARBA00031441"/>
    </source>
</evidence>
<organism evidence="15 16">
    <name type="scientific">Vespula vulgaris</name>
    <name type="common">Yellow jacket</name>
    <name type="synonym">Wasp</name>
    <dbReference type="NCBI Taxonomy" id="7454"/>
    <lineage>
        <taxon>Eukaryota</taxon>
        <taxon>Metazoa</taxon>
        <taxon>Ecdysozoa</taxon>
        <taxon>Arthropoda</taxon>
        <taxon>Hexapoda</taxon>
        <taxon>Insecta</taxon>
        <taxon>Pterygota</taxon>
        <taxon>Neoptera</taxon>
        <taxon>Endopterygota</taxon>
        <taxon>Hymenoptera</taxon>
        <taxon>Apocrita</taxon>
        <taxon>Aculeata</taxon>
        <taxon>Vespoidea</taxon>
        <taxon>Vespidae</taxon>
        <taxon>Vespinae</taxon>
        <taxon>Vespula</taxon>
    </lineage>
</organism>
<evidence type="ECO:0000256" key="6">
    <source>
        <dbReference type="ARBA" id="ARBA00022660"/>
    </source>
</evidence>
<evidence type="ECO:0000256" key="7">
    <source>
        <dbReference type="ARBA" id="ARBA00022792"/>
    </source>
</evidence>
<dbReference type="PIRSF" id="PIRSF005822">
    <property type="entry name" value="NDUA2"/>
    <property type="match status" value="1"/>
</dbReference>
<evidence type="ECO:0000256" key="13">
    <source>
        <dbReference type="PIRSR" id="PIRSR005822-1"/>
    </source>
</evidence>
<accession>A0A834J3V6</accession>
<keyword evidence="8" id="KW-0249">Electron transport</keyword>
<dbReference type="InterPro" id="IPR016464">
    <property type="entry name" value="NADH_Ub_cplx-1_asu_su-2"/>
</dbReference>
<dbReference type="SMART" id="SM00916">
    <property type="entry name" value="L51_S25_CI-B8"/>
    <property type="match status" value="1"/>
</dbReference>
<comment type="similarity">
    <text evidence="3">Belongs to the complex I NDUFA2 subunit family.</text>
</comment>
<dbReference type="AlphaFoldDB" id="A0A834J3V6"/>
<keyword evidence="6" id="KW-0679">Respiratory chain</keyword>
<evidence type="ECO:0000313" key="15">
    <source>
        <dbReference type="EMBL" id="KAF7380082.1"/>
    </source>
</evidence>
<dbReference type="SUPFAM" id="SSF52833">
    <property type="entry name" value="Thioredoxin-like"/>
    <property type="match status" value="1"/>
</dbReference>
<evidence type="ECO:0000256" key="10">
    <source>
        <dbReference type="ARBA" id="ARBA00023136"/>
    </source>
</evidence>
<comment type="function">
    <text evidence="1">Accessory subunit of the mitochondrial membrane respiratory chain NADH dehydrogenase (Complex I), that is believed not to be involved in catalysis. Complex I functions in the transfer of electrons from NADH to the respiratory chain. The immediate electron acceptor for the enzyme is believed to be ubiquinone.</text>
</comment>
<evidence type="ECO:0000256" key="8">
    <source>
        <dbReference type="ARBA" id="ARBA00022982"/>
    </source>
</evidence>
<dbReference type="InterPro" id="IPR036249">
    <property type="entry name" value="Thioredoxin-like_sf"/>
</dbReference>
<keyword evidence="7" id="KW-0999">Mitochondrion inner membrane</keyword>
<keyword evidence="9" id="KW-0496">Mitochondrion</keyword>
<evidence type="ECO:0000256" key="9">
    <source>
        <dbReference type="ARBA" id="ARBA00023128"/>
    </source>
</evidence>
<feature type="domain" description="Ribosomal protein/NADH dehydrogenase" evidence="14">
    <location>
        <begin position="29"/>
        <end position="102"/>
    </location>
</feature>
<dbReference type="GO" id="GO:0005743">
    <property type="term" value="C:mitochondrial inner membrane"/>
    <property type="evidence" value="ECO:0007669"/>
    <property type="project" value="UniProtKB-SubCell"/>
</dbReference>
<dbReference type="InterPro" id="IPR007741">
    <property type="entry name" value="Ribosomal_mL43/mS25/NADH_DH"/>
</dbReference>
<evidence type="ECO:0000256" key="2">
    <source>
        <dbReference type="ARBA" id="ARBA00004443"/>
    </source>
</evidence>
<dbReference type="Gene3D" id="3.40.30.10">
    <property type="entry name" value="Glutaredoxin"/>
    <property type="match status" value="1"/>
</dbReference>
<dbReference type="PANTHER" id="PTHR12878:SF0">
    <property type="entry name" value="NADH DEHYDROGENASE [UBIQUINONE] 1 ALPHA SUBCOMPLEX SUBUNIT 2"/>
    <property type="match status" value="1"/>
</dbReference>
<name>A0A834J3V6_VESVU</name>
<dbReference type="Proteomes" id="UP000614350">
    <property type="component" value="Unassembled WGS sequence"/>
</dbReference>
<dbReference type="PANTHER" id="PTHR12878">
    <property type="entry name" value="NADH-UBIQUINONE OXIDOREDUCTASE B8 SUBUNIT"/>
    <property type="match status" value="1"/>
</dbReference>
<gene>
    <name evidence="15" type="ORF">HZH66_014437</name>
</gene>
<keyword evidence="16" id="KW-1185">Reference proteome</keyword>
<reference evidence="15" key="1">
    <citation type="journal article" date="2020" name="G3 (Bethesda)">
        <title>High-Quality Assemblies for Three Invasive Social Wasps from the &lt;i&gt;Vespula&lt;/i&gt; Genus.</title>
        <authorList>
            <person name="Harrop T.W.R."/>
            <person name="Guhlin J."/>
            <person name="McLaughlin G.M."/>
            <person name="Permina E."/>
            <person name="Stockwell P."/>
            <person name="Gilligan J."/>
            <person name="Le Lec M.F."/>
            <person name="Gruber M.A.M."/>
            <person name="Quinn O."/>
            <person name="Lovegrove M."/>
            <person name="Duncan E.J."/>
            <person name="Remnant E.J."/>
            <person name="Van Eeckhoven J."/>
            <person name="Graham B."/>
            <person name="Knapp R.A."/>
            <person name="Langford K.W."/>
            <person name="Kronenberg Z."/>
            <person name="Press M.O."/>
            <person name="Eacker S.M."/>
            <person name="Wilson-Rankin E.E."/>
            <person name="Purcell J."/>
            <person name="Lester P.J."/>
            <person name="Dearden P.K."/>
        </authorList>
    </citation>
    <scope>NUCLEOTIDE SEQUENCE</scope>
    <source>
        <strain evidence="15">Marl-1</strain>
    </source>
</reference>
<evidence type="ECO:0000256" key="12">
    <source>
        <dbReference type="ARBA" id="ARBA00032513"/>
    </source>
</evidence>
<keyword evidence="13" id="KW-1015">Disulfide bond</keyword>
<proteinExistence type="inferred from homology"/>
<feature type="disulfide bond" description="Redox-active" evidence="13">
    <location>
        <begin position="28"/>
        <end position="62"/>
    </location>
</feature>
<evidence type="ECO:0000256" key="5">
    <source>
        <dbReference type="ARBA" id="ARBA00022448"/>
    </source>
</evidence>
<comment type="subcellular location">
    <subcellularLocation>
        <location evidence="2">Mitochondrion inner membrane</location>
        <topology evidence="2">Peripheral membrane protein</topology>
        <orientation evidence="2">Matrix side</orientation>
    </subcellularLocation>
</comment>
<dbReference type="EMBL" id="JACSEA010000022">
    <property type="protein sequence ID" value="KAF7380082.1"/>
    <property type="molecule type" value="Genomic_DNA"/>
</dbReference>
<evidence type="ECO:0000313" key="16">
    <source>
        <dbReference type="Proteomes" id="UP000614350"/>
    </source>
</evidence>
<evidence type="ECO:0000256" key="4">
    <source>
        <dbReference type="ARBA" id="ARBA00016394"/>
    </source>
</evidence>
<dbReference type="Pfam" id="PF05047">
    <property type="entry name" value="L51_S25_CI-B8"/>
    <property type="match status" value="1"/>
</dbReference>
<comment type="caution">
    <text evidence="15">The sequence shown here is derived from an EMBL/GenBank/DDBJ whole genome shotgun (WGS) entry which is preliminary data.</text>
</comment>
<evidence type="ECO:0000256" key="1">
    <source>
        <dbReference type="ARBA" id="ARBA00003195"/>
    </source>
</evidence>